<comment type="similarity">
    <text evidence="3">Belongs to the HNH nuclease family.</text>
</comment>
<evidence type="ECO:0000313" key="6">
    <source>
        <dbReference type="EMBL" id="PRT35491.1"/>
    </source>
</evidence>
<keyword evidence="2" id="KW-0378">Hydrolase</keyword>
<keyword evidence="1" id="KW-0540">Nuclease</keyword>
<dbReference type="PANTHER" id="PTHR41286">
    <property type="entry name" value="HNH NUCLEASE YAJD-RELATED"/>
    <property type="match status" value="1"/>
</dbReference>
<sequence length="117" mass="13812">MPSKPKKPCAHPRCPELTTERYCDNHKKNATRYYDKVQRDSRSTTFYNSKAWQVVRQQALLRDNNLCQQCFNNGMMKAADMVHHIQEVRYEWDLRLDIDNLTSLCNACHNKVHGKRG</sequence>
<protein>
    <recommendedName>
        <fullName evidence="4">Putative HNH nuclease YajD</fullName>
    </recommendedName>
</protein>
<accession>A0ABX5DNF7</accession>
<keyword evidence="7" id="KW-1185">Reference proteome</keyword>
<dbReference type="InterPro" id="IPR003615">
    <property type="entry name" value="HNH_nuc"/>
</dbReference>
<evidence type="ECO:0000256" key="2">
    <source>
        <dbReference type="ARBA" id="ARBA00022801"/>
    </source>
</evidence>
<reference evidence="6 7" key="1">
    <citation type="submission" date="2018-03" db="EMBL/GenBank/DDBJ databases">
        <title>Genotypic and phenotypic analysis of antagonistic Bacillus spp. isolated from rhizosphere soil of plants in Tibet.</title>
        <authorList>
            <person name="Borriss R."/>
            <person name="Lasch P."/>
            <person name="Wu L."/>
            <person name="Wu H."/>
            <person name="Gao X."/>
        </authorList>
    </citation>
    <scope>NUCLEOTIDE SEQUENCE [LARGE SCALE GENOMIC DNA]</scope>
    <source>
        <strain evidence="6 7">NMSW16</strain>
    </source>
</reference>
<keyword evidence="6" id="KW-0255">Endonuclease</keyword>
<gene>
    <name evidence="6" type="ORF">C6357_28910</name>
</gene>
<evidence type="ECO:0000259" key="5">
    <source>
        <dbReference type="Pfam" id="PF01844"/>
    </source>
</evidence>
<evidence type="ECO:0000256" key="1">
    <source>
        <dbReference type="ARBA" id="ARBA00022722"/>
    </source>
</evidence>
<dbReference type="EMBL" id="PVRR01000015">
    <property type="protein sequence ID" value="PRT35491.1"/>
    <property type="molecule type" value="Genomic_DNA"/>
</dbReference>
<dbReference type="Pfam" id="PF01844">
    <property type="entry name" value="HNH"/>
    <property type="match status" value="1"/>
</dbReference>
<name>A0ABX5DNF7_9BACI</name>
<feature type="domain" description="HNH" evidence="5">
    <location>
        <begin position="67"/>
        <end position="113"/>
    </location>
</feature>
<evidence type="ECO:0000256" key="3">
    <source>
        <dbReference type="ARBA" id="ARBA00038412"/>
    </source>
</evidence>
<dbReference type="InterPro" id="IPR002711">
    <property type="entry name" value="HNH"/>
</dbReference>
<dbReference type="RefSeq" id="WP_106102788.1">
    <property type="nucleotide sequence ID" value="NZ_PVRR01000015.1"/>
</dbReference>
<evidence type="ECO:0000313" key="7">
    <source>
        <dbReference type="Proteomes" id="UP000239236"/>
    </source>
</evidence>
<dbReference type="PANTHER" id="PTHR41286:SF1">
    <property type="entry name" value="HNH NUCLEASE YAJD-RELATED"/>
    <property type="match status" value="1"/>
</dbReference>
<dbReference type="CDD" id="cd00085">
    <property type="entry name" value="HNHc"/>
    <property type="match status" value="1"/>
</dbReference>
<proteinExistence type="inferred from homology"/>
<dbReference type="GO" id="GO:0004519">
    <property type="term" value="F:endonuclease activity"/>
    <property type="evidence" value="ECO:0007669"/>
    <property type="project" value="UniProtKB-KW"/>
</dbReference>
<organism evidence="6 7">
    <name type="scientific">Bacillus wiedmannii</name>
    <dbReference type="NCBI Taxonomy" id="1890302"/>
    <lineage>
        <taxon>Bacteria</taxon>
        <taxon>Bacillati</taxon>
        <taxon>Bacillota</taxon>
        <taxon>Bacilli</taxon>
        <taxon>Bacillales</taxon>
        <taxon>Bacillaceae</taxon>
        <taxon>Bacillus</taxon>
        <taxon>Bacillus cereus group</taxon>
    </lineage>
</organism>
<dbReference type="Proteomes" id="UP000239236">
    <property type="component" value="Unassembled WGS sequence"/>
</dbReference>
<evidence type="ECO:0000256" key="4">
    <source>
        <dbReference type="ARBA" id="ARBA00040194"/>
    </source>
</evidence>
<comment type="caution">
    <text evidence="6">The sequence shown here is derived from an EMBL/GenBank/DDBJ whole genome shotgun (WGS) entry which is preliminary data.</text>
</comment>